<evidence type="ECO:0000313" key="8">
    <source>
        <dbReference type="EMBL" id="GIG49054.1"/>
    </source>
</evidence>
<evidence type="ECO:0000256" key="1">
    <source>
        <dbReference type="ARBA" id="ARBA00022553"/>
    </source>
</evidence>
<evidence type="ECO:0000256" key="4">
    <source>
        <dbReference type="ARBA" id="ARBA00023125"/>
    </source>
</evidence>
<dbReference type="InterPro" id="IPR039420">
    <property type="entry name" value="WalR-like"/>
</dbReference>
<name>A0A919PS08_9ACTN</name>
<keyword evidence="1 6" id="KW-0597">Phosphoprotein</keyword>
<dbReference type="RefSeq" id="WP_203850735.1">
    <property type="nucleotide sequence ID" value="NZ_BAAAVW010000020.1"/>
</dbReference>
<reference evidence="8" key="1">
    <citation type="submission" date="2021-01" db="EMBL/GenBank/DDBJ databases">
        <title>Whole genome shotgun sequence of Dactylosporangium siamense NBRC 106093.</title>
        <authorList>
            <person name="Komaki H."/>
            <person name="Tamura T."/>
        </authorList>
    </citation>
    <scope>NUCLEOTIDE SEQUENCE</scope>
    <source>
        <strain evidence="8">NBRC 106093</strain>
    </source>
</reference>
<dbReference type="PROSITE" id="PS50110">
    <property type="entry name" value="RESPONSE_REGULATORY"/>
    <property type="match status" value="1"/>
</dbReference>
<dbReference type="AlphaFoldDB" id="A0A919PS08"/>
<keyword evidence="3" id="KW-0805">Transcription regulation</keyword>
<evidence type="ECO:0000259" key="7">
    <source>
        <dbReference type="PROSITE" id="PS50110"/>
    </source>
</evidence>
<protein>
    <recommendedName>
        <fullName evidence="7">Response regulatory domain-containing protein</fullName>
    </recommendedName>
</protein>
<dbReference type="GO" id="GO:0005829">
    <property type="term" value="C:cytosol"/>
    <property type="evidence" value="ECO:0007669"/>
    <property type="project" value="TreeGrafter"/>
</dbReference>
<dbReference type="PANTHER" id="PTHR48111">
    <property type="entry name" value="REGULATOR OF RPOS"/>
    <property type="match status" value="1"/>
</dbReference>
<dbReference type="SMART" id="SM00448">
    <property type="entry name" value="REC"/>
    <property type="match status" value="1"/>
</dbReference>
<gene>
    <name evidence="8" type="ORF">Dsi01nite_070950</name>
</gene>
<dbReference type="EMBL" id="BONQ01000110">
    <property type="protein sequence ID" value="GIG49054.1"/>
    <property type="molecule type" value="Genomic_DNA"/>
</dbReference>
<dbReference type="InterPro" id="IPR011006">
    <property type="entry name" value="CheY-like_superfamily"/>
</dbReference>
<keyword evidence="2" id="KW-0902">Two-component regulatory system</keyword>
<dbReference type="CDD" id="cd17574">
    <property type="entry name" value="REC_OmpR"/>
    <property type="match status" value="1"/>
</dbReference>
<dbReference type="GO" id="GO:0006355">
    <property type="term" value="P:regulation of DNA-templated transcription"/>
    <property type="evidence" value="ECO:0007669"/>
    <property type="project" value="TreeGrafter"/>
</dbReference>
<feature type="domain" description="Response regulatory" evidence="7">
    <location>
        <begin position="3"/>
        <end position="119"/>
    </location>
</feature>
<comment type="caution">
    <text evidence="8">The sequence shown here is derived from an EMBL/GenBank/DDBJ whole genome shotgun (WGS) entry which is preliminary data.</text>
</comment>
<dbReference type="SUPFAM" id="SSF52172">
    <property type="entry name" value="CheY-like"/>
    <property type="match status" value="1"/>
</dbReference>
<dbReference type="GO" id="GO:0000976">
    <property type="term" value="F:transcription cis-regulatory region binding"/>
    <property type="evidence" value="ECO:0007669"/>
    <property type="project" value="TreeGrafter"/>
</dbReference>
<dbReference type="InterPro" id="IPR001789">
    <property type="entry name" value="Sig_transdc_resp-reg_receiver"/>
</dbReference>
<sequence length="123" mass="13201">MTTVLLADDDQGVRTMLSIVLGTAGFEVSAHQDGESALQDALHRVPDVAVLDVSMPGMSGLDVCRELRAHPQTAQLPIVLLTALGQWLDVSSGFDAGADDYVVKPFSPRDLLHRIDQLLDPVP</sequence>
<dbReference type="Gene3D" id="3.40.50.2300">
    <property type="match status" value="1"/>
</dbReference>
<dbReference type="FunFam" id="3.40.50.2300:FF:000001">
    <property type="entry name" value="DNA-binding response regulator PhoB"/>
    <property type="match status" value="1"/>
</dbReference>
<organism evidence="8 9">
    <name type="scientific">Dactylosporangium siamense</name>
    <dbReference type="NCBI Taxonomy" id="685454"/>
    <lineage>
        <taxon>Bacteria</taxon>
        <taxon>Bacillati</taxon>
        <taxon>Actinomycetota</taxon>
        <taxon>Actinomycetes</taxon>
        <taxon>Micromonosporales</taxon>
        <taxon>Micromonosporaceae</taxon>
        <taxon>Dactylosporangium</taxon>
    </lineage>
</organism>
<dbReference type="Pfam" id="PF00072">
    <property type="entry name" value="Response_reg"/>
    <property type="match status" value="1"/>
</dbReference>
<dbReference type="GO" id="GO:0000156">
    <property type="term" value="F:phosphorelay response regulator activity"/>
    <property type="evidence" value="ECO:0007669"/>
    <property type="project" value="TreeGrafter"/>
</dbReference>
<evidence type="ECO:0000256" key="2">
    <source>
        <dbReference type="ARBA" id="ARBA00023012"/>
    </source>
</evidence>
<evidence type="ECO:0000256" key="5">
    <source>
        <dbReference type="ARBA" id="ARBA00023163"/>
    </source>
</evidence>
<feature type="modified residue" description="4-aspartylphosphate" evidence="6">
    <location>
        <position position="52"/>
    </location>
</feature>
<dbReference type="GO" id="GO:0032993">
    <property type="term" value="C:protein-DNA complex"/>
    <property type="evidence" value="ECO:0007669"/>
    <property type="project" value="TreeGrafter"/>
</dbReference>
<accession>A0A919PS08</accession>
<evidence type="ECO:0000256" key="6">
    <source>
        <dbReference type="PROSITE-ProRule" id="PRU00169"/>
    </source>
</evidence>
<keyword evidence="4" id="KW-0238">DNA-binding</keyword>
<keyword evidence="5" id="KW-0804">Transcription</keyword>
<evidence type="ECO:0000256" key="3">
    <source>
        <dbReference type="ARBA" id="ARBA00023015"/>
    </source>
</evidence>
<proteinExistence type="predicted"/>
<evidence type="ECO:0000313" key="9">
    <source>
        <dbReference type="Proteomes" id="UP000660611"/>
    </source>
</evidence>
<keyword evidence="9" id="KW-1185">Reference proteome</keyword>
<dbReference type="Proteomes" id="UP000660611">
    <property type="component" value="Unassembled WGS sequence"/>
</dbReference>
<dbReference type="PANTHER" id="PTHR48111:SF4">
    <property type="entry name" value="DNA-BINDING DUAL TRANSCRIPTIONAL REGULATOR OMPR"/>
    <property type="match status" value="1"/>
</dbReference>